<dbReference type="EC" id="3.1.26.4" evidence="2"/>
<feature type="compositionally biased region" description="Basic residues" evidence="1">
    <location>
        <begin position="178"/>
        <end position="190"/>
    </location>
</feature>
<feature type="non-terminal residue" evidence="2">
    <location>
        <position position="1"/>
    </location>
</feature>
<proteinExistence type="predicted"/>
<name>A0A6J4T8A5_9SPHN</name>
<gene>
    <name evidence="2" type="ORF">AVDCRST_MAG31-1334</name>
</gene>
<protein>
    <submittedName>
        <fullName evidence="2">Ribonuclease HII</fullName>
        <ecNumber evidence="2">3.1.26.4</ecNumber>
    </submittedName>
</protein>
<feature type="compositionally biased region" description="Basic residues" evidence="1">
    <location>
        <begin position="1"/>
        <end position="12"/>
    </location>
</feature>
<dbReference type="AlphaFoldDB" id="A0A6J4T8A5"/>
<feature type="region of interest" description="Disordered" evidence="1">
    <location>
        <begin position="1"/>
        <end position="196"/>
    </location>
</feature>
<dbReference type="GO" id="GO:0004523">
    <property type="term" value="F:RNA-DNA hybrid ribonuclease activity"/>
    <property type="evidence" value="ECO:0007669"/>
    <property type="project" value="UniProtKB-EC"/>
</dbReference>
<reference evidence="2" key="1">
    <citation type="submission" date="2020-02" db="EMBL/GenBank/DDBJ databases">
        <authorList>
            <person name="Meier V. D."/>
        </authorList>
    </citation>
    <scope>NUCLEOTIDE SEQUENCE</scope>
    <source>
        <strain evidence="2">AVDCRST_MAG31</strain>
    </source>
</reference>
<evidence type="ECO:0000256" key="1">
    <source>
        <dbReference type="SAM" id="MobiDB-lite"/>
    </source>
</evidence>
<organism evidence="2">
    <name type="scientific">uncultured Sphingomonas sp</name>
    <dbReference type="NCBI Taxonomy" id="158754"/>
    <lineage>
        <taxon>Bacteria</taxon>
        <taxon>Pseudomonadati</taxon>
        <taxon>Pseudomonadota</taxon>
        <taxon>Alphaproteobacteria</taxon>
        <taxon>Sphingomonadales</taxon>
        <taxon>Sphingomonadaceae</taxon>
        <taxon>Sphingomonas</taxon>
        <taxon>environmental samples</taxon>
    </lineage>
</organism>
<feature type="non-terminal residue" evidence="2">
    <location>
        <position position="196"/>
    </location>
</feature>
<dbReference type="EMBL" id="CADCWA010000092">
    <property type="protein sequence ID" value="CAA9516787.1"/>
    <property type="molecule type" value="Genomic_DNA"/>
</dbReference>
<accession>A0A6J4T8A5</accession>
<keyword evidence="2" id="KW-0378">Hydrolase</keyword>
<evidence type="ECO:0000313" key="2">
    <source>
        <dbReference type="EMBL" id="CAA9516787.1"/>
    </source>
</evidence>
<sequence>AAGRGRRGRLRAAGRAGGRRSGGAGPREIPARDRRQQEVGPPNARGRLRQAAEPSAVRRRHLHGRGDRHPQHLLGAHAGDDSRGGSARLRPGDGAGRWEPLSQVGAAERADHRGRRQVPLDRRRVHRRQGHARPDHGAIRRGAPGVRLGKQPRLSDSGSSPRAARTRADAAAPTQLRARARGARRGRPAHAVRGGV</sequence>
<feature type="compositionally biased region" description="Gly residues" evidence="1">
    <location>
        <begin position="15"/>
        <end position="25"/>
    </location>
</feature>